<evidence type="ECO:0000313" key="1">
    <source>
        <dbReference type="EMBL" id="CAB5000032.1"/>
    </source>
</evidence>
<sequence length="288" mass="30425">MHSVTTRRLFGAIITSALLGSLLITPAASAATKISNGTPCAKVNATIKSGTDTYKCTRNPLVKNAKLTWVWTGCITAAANYTAVQNKLNALTGALAKAKIEQTQQRINDSIKRMLEWKASKTYATGEFIYTKDTDNYYVALSAVPAGNAPSATNVGTVASATVFWAINAPLATDPTKGTAPAAESVAKQKEDDYKGWQTTVTKLTADVTKLKAIKNPDAKTAALINTMNGQISTLGIGIKAAAGNVKNLRDNIRLLTTTQSATTQLNSAKEDLKQAQLIRSQSCAAGL</sequence>
<dbReference type="AlphaFoldDB" id="A0A6J7PBB4"/>
<proteinExistence type="predicted"/>
<gene>
    <name evidence="1" type="ORF">UFOPK4049_00374</name>
</gene>
<protein>
    <submittedName>
        <fullName evidence="1">Unannotated protein</fullName>
    </submittedName>
</protein>
<name>A0A6J7PBB4_9ZZZZ</name>
<organism evidence="1">
    <name type="scientific">freshwater metagenome</name>
    <dbReference type="NCBI Taxonomy" id="449393"/>
    <lineage>
        <taxon>unclassified sequences</taxon>
        <taxon>metagenomes</taxon>
        <taxon>ecological metagenomes</taxon>
    </lineage>
</organism>
<dbReference type="EMBL" id="CAFBPB010000032">
    <property type="protein sequence ID" value="CAB5000032.1"/>
    <property type="molecule type" value="Genomic_DNA"/>
</dbReference>
<accession>A0A6J7PBB4</accession>
<reference evidence="1" key="1">
    <citation type="submission" date="2020-05" db="EMBL/GenBank/DDBJ databases">
        <authorList>
            <person name="Chiriac C."/>
            <person name="Salcher M."/>
            <person name="Ghai R."/>
            <person name="Kavagutti S V."/>
        </authorList>
    </citation>
    <scope>NUCLEOTIDE SEQUENCE</scope>
</reference>